<sequence length="66" mass="7376">MLMLMDGFIVAVPRWAASVQCHARFVRATHCDVVMRAPGVRTPVVPPSGTMVRQHHRGETQSAQRH</sequence>
<dbReference type="AlphaFoldDB" id="A0A2M4DMP5"/>
<reference evidence="2" key="1">
    <citation type="submission" date="2018-01" db="EMBL/GenBank/DDBJ databases">
        <title>An insight into the sialome of Amazonian anophelines.</title>
        <authorList>
            <person name="Ribeiro J.M."/>
            <person name="Scarpassa V."/>
            <person name="Calvo E."/>
        </authorList>
    </citation>
    <scope>NUCLEOTIDE SEQUENCE</scope>
</reference>
<dbReference type="EMBL" id="GGFL01014644">
    <property type="protein sequence ID" value="MBW78822.1"/>
    <property type="molecule type" value="Transcribed_RNA"/>
</dbReference>
<proteinExistence type="predicted"/>
<name>A0A2M4DMP5_ANODA</name>
<feature type="region of interest" description="Disordered" evidence="1">
    <location>
        <begin position="42"/>
        <end position="66"/>
    </location>
</feature>
<evidence type="ECO:0000313" key="2">
    <source>
        <dbReference type="EMBL" id="MBW78822.1"/>
    </source>
</evidence>
<protein>
    <submittedName>
        <fullName evidence="2">Putative secreted protein</fullName>
    </submittedName>
</protein>
<accession>A0A2M4DMP5</accession>
<evidence type="ECO:0000256" key="1">
    <source>
        <dbReference type="SAM" id="MobiDB-lite"/>
    </source>
</evidence>
<organism evidence="2">
    <name type="scientific">Anopheles darlingi</name>
    <name type="common">Mosquito</name>
    <dbReference type="NCBI Taxonomy" id="43151"/>
    <lineage>
        <taxon>Eukaryota</taxon>
        <taxon>Metazoa</taxon>
        <taxon>Ecdysozoa</taxon>
        <taxon>Arthropoda</taxon>
        <taxon>Hexapoda</taxon>
        <taxon>Insecta</taxon>
        <taxon>Pterygota</taxon>
        <taxon>Neoptera</taxon>
        <taxon>Endopterygota</taxon>
        <taxon>Diptera</taxon>
        <taxon>Nematocera</taxon>
        <taxon>Culicoidea</taxon>
        <taxon>Culicidae</taxon>
        <taxon>Anophelinae</taxon>
        <taxon>Anopheles</taxon>
    </lineage>
</organism>